<dbReference type="RefSeq" id="WP_179615465.1">
    <property type="nucleotide sequence ID" value="NZ_CP059163.1"/>
</dbReference>
<keyword evidence="3" id="KW-1185">Reference proteome</keyword>
<dbReference type="AlphaFoldDB" id="A0A7Y9F176"/>
<evidence type="ECO:0000313" key="2">
    <source>
        <dbReference type="EMBL" id="NYD57748.1"/>
    </source>
</evidence>
<sequence>MTDTRPPLPPVVYAPTVEHADGSPRLAMHRTHDGRVALFVYSALDRLADFYDADSAWVLLSVADLQAAHDQAPYDLLYLDKRPSPAPVAAGAR</sequence>
<accession>A0A7Y9F176</accession>
<dbReference type="Proteomes" id="UP000516957">
    <property type="component" value="Unassembled WGS sequence"/>
</dbReference>
<organism evidence="2 3">
    <name type="scientific">Nocardioides marinisabuli</name>
    <dbReference type="NCBI Taxonomy" id="419476"/>
    <lineage>
        <taxon>Bacteria</taxon>
        <taxon>Bacillati</taxon>
        <taxon>Actinomycetota</taxon>
        <taxon>Actinomycetes</taxon>
        <taxon>Propionibacteriales</taxon>
        <taxon>Nocardioidaceae</taxon>
        <taxon>Nocardioides</taxon>
    </lineage>
</organism>
<dbReference type="Pfam" id="PF07179">
    <property type="entry name" value="SseB"/>
    <property type="match status" value="1"/>
</dbReference>
<dbReference type="InterPro" id="IPR009839">
    <property type="entry name" value="SseB_N"/>
</dbReference>
<dbReference type="InterPro" id="IPR049975">
    <property type="entry name" value="SAV_915-like_dom"/>
</dbReference>
<reference evidence="2 3" key="1">
    <citation type="submission" date="2020-07" db="EMBL/GenBank/DDBJ databases">
        <title>Sequencing the genomes of 1000 actinobacteria strains.</title>
        <authorList>
            <person name="Klenk H.-P."/>
        </authorList>
    </citation>
    <scope>NUCLEOTIDE SEQUENCE [LARGE SCALE GENOMIC DNA]</scope>
    <source>
        <strain evidence="2 3">DSM 18965</strain>
    </source>
</reference>
<evidence type="ECO:0000259" key="1">
    <source>
        <dbReference type="Pfam" id="PF07179"/>
    </source>
</evidence>
<dbReference type="EMBL" id="JACCBE010000001">
    <property type="protein sequence ID" value="NYD57748.1"/>
    <property type="molecule type" value="Genomic_DNA"/>
</dbReference>
<gene>
    <name evidence="2" type="ORF">BKA08_001986</name>
</gene>
<protein>
    <recommendedName>
        <fullName evidence="1">SseB protein N-terminal domain-containing protein</fullName>
    </recommendedName>
</protein>
<name>A0A7Y9F176_9ACTN</name>
<evidence type="ECO:0000313" key="3">
    <source>
        <dbReference type="Proteomes" id="UP000516957"/>
    </source>
</evidence>
<proteinExistence type="predicted"/>
<dbReference type="NCBIfam" id="NF042914">
    <property type="entry name" value="SAV915_dom"/>
    <property type="match status" value="1"/>
</dbReference>
<feature type="domain" description="SseB protein N-terminal" evidence="1">
    <location>
        <begin position="14"/>
        <end position="80"/>
    </location>
</feature>
<comment type="caution">
    <text evidence="2">The sequence shown here is derived from an EMBL/GenBank/DDBJ whole genome shotgun (WGS) entry which is preliminary data.</text>
</comment>